<dbReference type="EMBL" id="JBIAMX010000028">
    <property type="protein sequence ID" value="MFF0546869.1"/>
    <property type="molecule type" value="Genomic_DNA"/>
</dbReference>
<accession>A0ABW6PWX1</accession>
<reference evidence="2 3" key="1">
    <citation type="submission" date="2024-10" db="EMBL/GenBank/DDBJ databases">
        <title>The Natural Products Discovery Center: Release of the First 8490 Sequenced Strains for Exploring Actinobacteria Biosynthetic Diversity.</title>
        <authorList>
            <person name="Kalkreuter E."/>
            <person name="Kautsar S.A."/>
            <person name="Yang D."/>
            <person name="Bader C.D."/>
            <person name="Teijaro C.N."/>
            <person name="Fluegel L."/>
            <person name="Davis C.M."/>
            <person name="Simpson J.R."/>
            <person name="Lauterbach L."/>
            <person name="Steele A.D."/>
            <person name="Gui C."/>
            <person name="Meng S."/>
            <person name="Li G."/>
            <person name="Viehrig K."/>
            <person name="Ye F."/>
            <person name="Su P."/>
            <person name="Kiefer A.F."/>
            <person name="Nichols A."/>
            <person name="Cepeda A.J."/>
            <person name="Yan W."/>
            <person name="Fan B."/>
            <person name="Jiang Y."/>
            <person name="Adhikari A."/>
            <person name="Zheng C.-J."/>
            <person name="Schuster L."/>
            <person name="Cowan T.M."/>
            <person name="Smanski M.J."/>
            <person name="Chevrette M.G."/>
            <person name="De Carvalho L.P.S."/>
            <person name="Shen B."/>
        </authorList>
    </citation>
    <scope>NUCLEOTIDE SEQUENCE [LARGE SCALE GENOMIC DNA]</scope>
    <source>
        <strain evidence="2 3">NPDC004045</strain>
    </source>
</reference>
<dbReference type="RefSeq" id="WP_387703054.1">
    <property type="nucleotide sequence ID" value="NZ_JBIAMX010000028.1"/>
</dbReference>
<evidence type="ECO:0000313" key="2">
    <source>
        <dbReference type="EMBL" id="MFF0546869.1"/>
    </source>
</evidence>
<protein>
    <submittedName>
        <fullName evidence="2">Uncharacterized protein</fullName>
    </submittedName>
</protein>
<sequence>MTHAHTTIPAPAEVAPVQEQGPRRAQVYRHAVAAVEQARHFRARLDAEADRAHVLGAVAVRDTAAAHAQALAHAEDRLAVVLWASPVSAALALRDVLVFAEVSPVAAALADQLAARFAGWGVVVEIATGTVALGARP</sequence>
<name>A0ABW6PWX1_9NOCA</name>
<dbReference type="Proteomes" id="UP001601444">
    <property type="component" value="Unassembled WGS sequence"/>
</dbReference>
<proteinExistence type="predicted"/>
<evidence type="ECO:0000256" key="1">
    <source>
        <dbReference type="SAM" id="MobiDB-lite"/>
    </source>
</evidence>
<keyword evidence="3" id="KW-1185">Reference proteome</keyword>
<organism evidence="2 3">
    <name type="scientific">Nocardia thailandica</name>
    <dbReference type="NCBI Taxonomy" id="257275"/>
    <lineage>
        <taxon>Bacteria</taxon>
        <taxon>Bacillati</taxon>
        <taxon>Actinomycetota</taxon>
        <taxon>Actinomycetes</taxon>
        <taxon>Mycobacteriales</taxon>
        <taxon>Nocardiaceae</taxon>
        <taxon>Nocardia</taxon>
    </lineage>
</organism>
<feature type="region of interest" description="Disordered" evidence="1">
    <location>
        <begin position="1"/>
        <end position="22"/>
    </location>
</feature>
<comment type="caution">
    <text evidence="2">The sequence shown here is derived from an EMBL/GenBank/DDBJ whole genome shotgun (WGS) entry which is preliminary data.</text>
</comment>
<gene>
    <name evidence="2" type="ORF">ACFYTF_28935</name>
</gene>
<evidence type="ECO:0000313" key="3">
    <source>
        <dbReference type="Proteomes" id="UP001601444"/>
    </source>
</evidence>